<evidence type="ECO:0000313" key="3">
    <source>
        <dbReference type="EMBL" id="SDU87300.1"/>
    </source>
</evidence>
<reference evidence="4" key="1">
    <citation type="submission" date="2016-10" db="EMBL/GenBank/DDBJ databases">
        <authorList>
            <person name="Varghese N."/>
            <person name="Submissions S."/>
        </authorList>
    </citation>
    <scope>NUCLEOTIDE SEQUENCE [LARGE SCALE GENOMIC DNA]</scope>
    <source>
        <strain evidence="4">DSM 21743</strain>
    </source>
</reference>
<dbReference type="Pfam" id="PF01370">
    <property type="entry name" value="Epimerase"/>
    <property type="match status" value="1"/>
</dbReference>
<dbReference type="AlphaFoldDB" id="A0A1H2M233"/>
<name>A0A1H2M233_9ACTN</name>
<gene>
    <name evidence="3" type="ORF">SAMN04488544_1271</name>
</gene>
<sequence length="286" mass="30980">MRVVVTGGNGRAGRWVVRDLAGAGHEVVNLDLAPPPAALALPGEFCQVDLTDAGQVYDALAQYRPDGVAHLAANPSPTGHPRVSVFDNNVVSAHNLLQAAGDLRVPRVVYASSEMATGLLTDGVVPERIPFDESERRPSPNAYALSKYISEVVADSLVLASPSTAWVGLRINNVIDPDGYARFRDEWDDPSLSSANFWSYVDARDVGTAYRAALEGSSTGHEVCLVAAADTRARRGLRELMAEHYDGYDRVAPDHDDHASAFDCTRMRELFGWTPSHSWHDALDEG</sequence>
<dbReference type="Proteomes" id="UP000198825">
    <property type="component" value="Chromosome I"/>
</dbReference>
<protein>
    <submittedName>
        <fullName evidence="3">Nucleoside-diphosphate-sugar epimerase</fullName>
    </submittedName>
</protein>
<comment type="similarity">
    <text evidence="1">Belongs to the NAD(P)-dependent epimerase/dehydratase family.</text>
</comment>
<dbReference type="RefSeq" id="WP_091073716.1">
    <property type="nucleotide sequence ID" value="NZ_LT629799.1"/>
</dbReference>
<dbReference type="InterPro" id="IPR001509">
    <property type="entry name" value="Epimerase_deHydtase"/>
</dbReference>
<evidence type="ECO:0000313" key="4">
    <source>
        <dbReference type="Proteomes" id="UP000198825"/>
    </source>
</evidence>
<feature type="domain" description="NAD-dependent epimerase/dehydratase" evidence="2">
    <location>
        <begin position="3"/>
        <end position="178"/>
    </location>
</feature>
<keyword evidence="4" id="KW-1185">Reference proteome</keyword>
<proteinExistence type="inferred from homology"/>
<dbReference type="EMBL" id="LT629799">
    <property type="protein sequence ID" value="SDU87300.1"/>
    <property type="molecule type" value="Genomic_DNA"/>
</dbReference>
<dbReference type="PANTHER" id="PTHR43000">
    <property type="entry name" value="DTDP-D-GLUCOSE 4,6-DEHYDRATASE-RELATED"/>
    <property type="match status" value="1"/>
</dbReference>
<organism evidence="3 4">
    <name type="scientific">Microlunatus sagamiharensis</name>
    <dbReference type="NCBI Taxonomy" id="546874"/>
    <lineage>
        <taxon>Bacteria</taxon>
        <taxon>Bacillati</taxon>
        <taxon>Actinomycetota</taxon>
        <taxon>Actinomycetes</taxon>
        <taxon>Propionibacteriales</taxon>
        <taxon>Propionibacteriaceae</taxon>
        <taxon>Microlunatus</taxon>
    </lineage>
</organism>
<evidence type="ECO:0000259" key="2">
    <source>
        <dbReference type="Pfam" id="PF01370"/>
    </source>
</evidence>
<accession>A0A1H2M233</accession>
<dbReference type="STRING" id="546874.SAMN04488544_1271"/>
<dbReference type="InterPro" id="IPR036291">
    <property type="entry name" value="NAD(P)-bd_dom_sf"/>
</dbReference>
<dbReference type="Gene3D" id="3.40.50.720">
    <property type="entry name" value="NAD(P)-binding Rossmann-like Domain"/>
    <property type="match status" value="1"/>
</dbReference>
<evidence type="ECO:0000256" key="1">
    <source>
        <dbReference type="ARBA" id="ARBA00007637"/>
    </source>
</evidence>
<dbReference type="OrthoDB" id="9795501at2"/>
<dbReference type="SUPFAM" id="SSF51735">
    <property type="entry name" value="NAD(P)-binding Rossmann-fold domains"/>
    <property type="match status" value="1"/>
</dbReference>